<evidence type="ECO:0000256" key="4">
    <source>
        <dbReference type="ARBA" id="ARBA00022679"/>
    </source>
</evidence>
<reference evidence="14 15" key="1">
    <citation type="submission" date="2021-01" db="EMBL/GenBank/DDBJ databases">
        <title>Genomic Encyclopedia of Type Strains, Phase IV (KMG-IV): sequencing the most valuable type-strain genomes for metagenomic binning, comparative biology and taxonomic classification.</title>
        <authorList>
            <person name="Goeker M."/>
        </authorList>
    </citation>
    <scope>NUCLEOTIDE SEQUENCE [LARGE SCALE GENOMIC DNA]</scope>
    <source>
        <strain evidence="14 15">DSM 25879</strain>
    </source>
</reference>
<organism evidence="14 15">
    <name type="scientific">Sutcliffiella tianshenii</name>
    <dbReference type="NCBI Taxonomy" id="1463404"/>
    <lineage>
        <taxon>Bacteria</taxon>
        <taxon>Bacillati</taxon>
        <taxon>Bacillota</taxon>
        <taxon>Bacilli</taxon>
        <taxon>Bacillales</taxon>
        <taxon>Bacillaceae</taxon>
        <taxon>Sutcliffiella</taxon>
    </lineage>
</organism>
<keyword evidence="7 14" id="KW-0418">Kinase</keyword>
<evidence type="ECO:0000256" key="10">
    <source>
        <dbReference type="ARBA" id="ARBA00023098"/>
    </source>
</evidence>
<dbReference type="NCBIfam" id="TIGR00147">
    <property type="entry name" value="YegS/Rv2252/BmrU family lipid kinase"/>
    <property type="match status" value="1"/>
</dbReference>
<keyword evidence="3" id="KW-0444">Lipid biosynthesis</keyword>
<gene>
    <name evidence="14" type="ORF">JOC95_000005</name>
</gene>
<keyword evidence="6" id="KW-0547">Nucleotide-binding</keyword>
<dbReference type="Pfam" id="PF00781">
    <property type="entry name" value="DAGK_cat"/>
    <property type="match status" value="1"/>
</dbReference>
<dbReference type="Proteomes" id="UP000737402">
    <property type="component" value="Unassembled WGS sequence"/>
</dbReference>
<dbReference type="PANTHER" id="PTHR12358">
    <property type="entry name" value="SPHINGOSINE KINASE"/>
    <property type="match status" value="1"/>
</dbReference>
<dbReference type="PANTHER" id="PTHR12358:SF106">
    <property type="entry name" value="LIPID KINASE YEGS"/>
    <property type="match status" value="1"/>
</dbReference>
<dbReference type="InterPro" id="IPR050187">
    <property type="entry name" value="Lipid_Phosphate_FormReg"/>
</dbReference>
<keyword evidence="10" id="KW-0443">Lipid metabolism</keyword>
<dbReference type="InterPro" id="IPR045540">
    <property type="entry name" value="YegS/DAGK_C"/>
</dbReference>
<keyword evidence="9" id="KW-0460">Magnesium</keyword>
<evidence type="ECO:0000256" key="7">
    <source>
        <dbReference type="ARBA" id="ARBA00022777"/>
    </source>
</evidence>
<keyword evidence="5" id="KW-0479">Metal-binding</keyword>
<evidence type="ECO:0000256" key="6">
    <source>
        <dbReference type="ARBA" id="ARBA00022741"/>
    </source>
</evidence>
<dbReference type="Gene3D" id="3.40.50.10330">
    <property type="entry name" value="Probable inorganic polyphosphate/atp-NAD kinase, domain 1"/>
    <property type="match status" value="1"/>
</dbReference>
<feature type="domain" description="DAGKc" evidence="13">
    <location>
        <begin position="1"/>
        <end position="127"/>
    </location>
</feature>
<dbReference type="PROSITE" id="PS50146">
    <property type="entry name" value="DAGK"/>
    <property type="match status" value="1"/>
</dbReference>
<evidence type="ECO:0000313" key="14">
    <source>
        <dbReference type="EMBL" id="MBM7618163.1"/>
    </source>
</evidence>
<evidence type="ECO:0000313" key="15">
    <source>
        <dbReference type="Proteomes" id="UP000737402"/>
    </source>
</evidence>
<dbReference type="Gene3D" id="2.60.200.40">
    <property type="match status" value="1"/>
</dbReference>
<dbReference type="EMBL" id="JAFBED010000001">
    <property type="protein sequence ID" value="MBM7618163.1"/>
    <property type="molecule type" value="Genomic_DNA"/>
</dbReference>
<evidence type="ECO:0000256" key="3">
    <source>
        <dbReference type="ARBA" id="ARBA00022516"/>
    </source>
</evidence>
<dbReference type="SMART" id="SM00046">
    <property type="entry name" value="DAGKc"/>
    <property type="match status" value="1"/>
</dbReference>
<dbReference type="InterPro" id="IPR017438">
    <property type="entry name" value="ATP-NAD_kinase_N"/>
</dbReference>
<keyword evidence="4" id="KW-0808">Transferase</keyword>
<evidence type="ECO:0000256" key="8">
    <source>
        <dbReference type="ARBA" id="ARBA00022840"/>
    </source>
</evidence>
<comment type="cofactor">
    <cofactor evidence="1">
        <name>Mg(2+)</name>
        <dbReference type="ChEBI" id="CHEBI:18420"/>
    </cofactor>
</comment>
<evidence type="ECO:0000256" key="9">
    <source>
        <dbReference type="ARBA" id="ARBA00022842"/>
    </source>
</evidence>
<comment type="caution">
    <text evidence="14">The sequence shown here is derived from an EMBL/GenBank/DDBJ whole genome shotgun (WGS) entry which is preliminary data.</text>
</comment>
<evidence type="ECO:0000256" key="1">
    <source>
        <dbReference type="ARBA" id="ARBA00001946"/>
    </source>
</evidence>
<keyword evidence="15" id="KW-1185">Reference proteome</keyword>
<comment type="similarity">
    <text evidence="2">Belongs to the diacylglycerol/lipid kinase family.</text>
</comment>
<evidence type="ECO:0000259" key="13">
    <source>
        <dbReference type="PROSITE" id="PS50146"/>
    </source>
</evidence>
<name>A0ABS2NUQ2_9BACI</name>
<keyword evidence="11" id="KW-0594">Phospholipid biosynthesis</keyword>
<evidence type="ECO:0000256" key="11">
    <source>
        <dbReference type="ARBA" id="ARBA00023209"/>
    </source>
</evidence>
<evidence type="ECO:0000256" key="2">
    <source>
        <dbReference type="ARBA" id="ARBA00005983"/>
    </source>
</evidence>
<keyword evidence="12" id="KW-1208">Phospholipid metabolism</keyword>
<dbReference type="GO" id="GO:0016301">
    <property type="term" value="F:kinase activity"/>
    <property type="evidence" value="ECO:0007669"/>
    <property type="project" value="UniProtKB-KW"/>
</dbReference>
<dbReference type="RefSeq" id="WP_204412308.1">
    <property type="nucleotide sequence ID" value="NZ_JAFBED010000001.1"/>
</dbReference>
<evidence type="ECO:0000256" key="12">
    <source>
        <dbReference type="ARBA" id="ARBA00023264"/>
    </source>
</evidence>
<dbReference type="InterPro" id="IPR001206">
    <property type="entry name" value="Diacylglycerol_kinase_cat_dom"/>
</dbReference>
<protein>
    <submittedName>
        <fullName evidence="14">YegS/Rv2252/BmrU family lipid kinase</fullName>
    </submittedName>
</protein>
<dbReference type="Pfam" id="PF19279">
    <property type="entry name" value="YegS_C"/>
    <property type="match status" value="1"/>
</dbReference>
<accession>A0ABS2NUQ2</accession>
<sequence>MYYFIVNKTSGNGKGANVWSKVQKLLKAKGVEYQVLFTDGTENDRKLVESKIGLECTAVVVIGGDGTIHGVANALAYKNVPLGIIPAGSGNDFARSLQIPKDHEGALNRILTGKVKTMDLGKVGQEYFITIAGIGFDGKVAKVTNESKMKKLLNKMSLGSLSYIYSLIKVLITYQPTTLTIKIDERIHRFSEVWMISVANLPFYGGGIKICPDAIADDGLLDICILHGVNRWELLMVFPRAFSGSHITHKNVTMLKGKDIFITPEKDLVIQCDGEIVAHNPIALTVEKEALHIL</sequence>
<dbReference type="SUPFAM" id="SSF111331">
    <property type="entry name" value="NAD kinase/diacylglycerol kinase-like"/>
    <property type="match status" value="1"/>
</dbReference>
<evidence type="ECO:0000256" key="5">
    <source>
        <dbReference type="ARBA" id="ARBA00022723"/>
    </source>
</evidence>
<dbReference type="InterPro" id="IPR005218">
    <property type="entry name" value="Diacylglycerol/lipid_kinase"/>
</dbReference>
<dbReference type="InterPro" id="IPR016064">
    <property type="entry name" value="NAD/diacylglycerol_kinase_sf"/>
</dbReference>
<keyword evidence="8" id="KW-0067">ATP-binding</keyword>
<proteinExistence type="inferred from homology"/>